<dbReference type="Pfam" id="PF02120">
    <property type="entry name" value="Flg_hook"/>
    <property type="match status" value="1"/>
</dbReference>
<dbReference type="Proteomes" id="UP000010729">
    <property type="component" value="Unassembled WGS sequence"/>
</dbReference>
<organism evidence="3 4">
    <name type="scientific">Arthrobacter crystallopoietes BAB-32</name>
    <dbReference type="NCBI Taxonomy" id="1246476"/>
    <lineage>
        <taxon>Bacteria</taxon>
        <taxon>Bacillati</taxon>
        <taxon>Actinomycetota</taxon>
        <taxon>Actinomycetes</taxon>
        <taxon>Micrococcales</taxon>
        <taxon>Micrococcaceae</taxon>
        <taxon>Crystallibacter</taxon>
    </lineage>
</organism>
<dbReference type="RefSeq" id="WP_005269121.1">
    <property type="nucleotide sequence ID" value="NZ_ANPE02000133.1"/>
</dbReference>
<feature type="compositionally biased region" description="Low complexity" evidence="1">
    <location>
        <begin position="7"/>
        <end position="23"/>
    </location>
</feature>
<name>N1V776_9MICC</name>
<evidence type="ECO:0000313" key="4">
    <source>
        <dbReference type="Proteomes" id="UP000010729"/>
    </source>
</evidence>
<dbReference type="OrthoDB" id="5149615at2"/>
<gene>
    <name evidence="3" type="ORF">D477_011441</name>
</gene>
<feature type="region of interest" description="Disordered" evidence="1">
    <location>
        <begin position="1"/>
        <end position="23"/>
    </location>
</feature>
<protein>
    <recommendedName>
        <fullName evidence="2">Flagellar hook-length control protein-like C-terminal domain-containing protein</fullName>
    </recommendedName>
</protein>
<dbReference type="EMBL" id="ANPE02000133">
    <property type="protein sequence ID" value="EMY34103.1"/>
    <property type="molecule type" value="Genomic_DNA"/>
</dbReference>
<feature type="region of interest" description="Disordered" evidence="1">
    <location>
        <begin position="368"/>
        <end position="420"/>
    </location>
</feature>
<reference evidence="3 4" key="1">
    <citation type="journal article" date="2013" name="Genome Announc.">
        <title>Draft Genome Sequence of Arthrobacter crystallopoietes Strain BAB-32, Revealing Genes for Bioremediation.</title>
        <authorList>
            <person name="Joshi M.N."/>
            <person name="Pandit A.S."/>
            <person name="Sharma A."/>
            <person name="Pandya R.V."/>
            <person name="Desai S.M."/>
            <person name="Saxena A.K."/>
            <person name="Bagatharia S.B."/>
        </authorList>
    </citation>
    <scope>NUCLEOTIDE SEQUENCE [LARGE SCALE GENOMIC DNA]</scope>
    <source>
        <strain evidence="3 4">BAB-32</strain>
    </source>
</reference>
<sequence>MSAIPIALPAQTPTTAGAGSAPTAAKVPAGVFGLALQEAMDVSGEAASGSGWLLQAQGSEPDPEAGLLPADGVAAPHLDAAAALSHSGFPAAHPSVSVGAGHAPMPVVVDGTAASAAEGQVAPPEGAGPALDAAGLPAALSGAERGAVAEKATPPVQSGWSMAQAAKTAIVPSPAAGAEAHQVPVLPAPAAAAFDKTASAVASAPLPGTTAAPAPGTAAAPGTGLPHGAALAIPAADPLAAQSTQAADFPAAPMVPAGTGQTGSAAQVPAVTAPQPPAALPLATQVARPVFSLVQAGPGEHTMTLRVSPEELGPVTVRAHIGADNSVRVELFAVNDAGREALKTVLAELRRDLAASGLNANLDLSAKNLPADAGTGQGRRDQEAPGPGDSRPGSARPEAEEPPAGRRRTFAYGSSLDVMA</sequence>
<dbReference type="InterPro" id="IPR021136">
    <property type="entry name" value="Flagellar_hook_control-like_C"/>
</dbReference>
<dbReference type="InterPro" id="IPR038610">
    <property type="entry name" value="FliK-like_C_sf"/>
</dbReference>
<evidence type="ECO:0000259" key="2">
    <source>
        <dbReference type="Pfam" id="PF02120"/>
    </source>
</evidence>
<dbReference type="AlphaFoldDB" id="N1V776"/>
<accession>N1V776</accession>
<feature type="domain" description="Flagellar hook-length control protein-like C-terminal" evidence="2">
    <location>
        <begin position="294"/>
        <end position="361"/>
    </location>
</feature>
<proteinExistence type="predicted"/>
<dbReference type="Gene3D" id="3.30.750.140">
    <property type="match status" value="1"/>
</dbReference>
<evidence type="ECO:0000256" key="1">
    <source>
        <dbReference type="SAM" id="MobiDB-lite"/>
    </source>
</evidence>
<dbReference type="CDD" id="cd17470">
    <property type="entry name" value="T3SS_Flik_C"/>
    <property type="match status" value="1"/>
</dbReference>
<evidence type="ECO:0000313" key="3">
    <source>
        <dbReference type="EMBL" id="EMY34103.1"/>
    </source>
</evidence>
<keyword evidence="4" id="KW-1185">Reference proteome</keyword>
<comment type="caution">
    <text evidence="3">The sequence shown here is derived from an EMBL/GenBank/DDBJ whole genome shotgun (WGS) entry which is preliminary data.</text>
</comment>